<dbReference type="Gene3D" id="2.40.10.220">
    <property type="entry name" value="predicted glycosyltransferase like domains"/>
    <property type="match status" value="1"/>
</dbReference>
<feature type="domain" description="PilZ" evidence="1">
    <location>
        <begin position="6"/>
        <end position="107"/>
    </location>
</feature>
<gene>
    <name evidence="2" type="ORF">A2607_01350</name>
</gene>
<dbReference type="EMBL" id="MHTI01000030">
    <property type="protein sequence ID" value="OHA58390.1"/>
    <property type="molecule type" value="Genomic_DNA"/>
</dbReference>
<evidence type="ECO:0000259" key="1">
    <source>
        <dbReference type="Pfam" id="PF07238"/>
    </source>
</evidence>
<comment type="caution">
    <text evidence="2">The sequence shown here is derived from an EMBL/GenBank/DDBJ whole genome shotgun (WGS) entry which is preliminary data.</text>
</comment>
<dbReference type="SUPFAM" id="SSF141371">
    <property type="entry name" value="PilZ domain-like"/>
    <property type="match status" value="1"/>
</dbReference>
<evidence type="ECO:0000313" key="2">
    <source>
        <dbReference type="EMBL" id="OHA58390.1"/>
    </source>
</evidence>
<dbReference type="AlphaFoldDB" id="A0A1G2QCU1"/>
<proteinExistence type="predicted"/>
<dbReference type="Proteomes" id="UP000178481">
    <property type="component" value="Unassembled WGS sequence"/>
</dbReference>
<sequence>MNHGDERRKSYRANCNLNVGVSGDGKEVRAESLDISETGFKLRSHRRFVPDTRYELSFTLSPEVANIDCVATVAWINKIDDPDIFLTGFTFSEMSQENLLKIRQFIEEKGNSQDDI</sequence>
<accession>A0A1G2QCU1</accession>
<protein>
    <recommendedName>
        <fullName evidence="1">PilZ domain-containing protein</fullName>
    </recommendedName>
</protein>
<name>A0A1G2QCU1_9BACT</name>
<dbReference type="InterPro" id="IPR009875">
    <property type="entry name" value="PilZ_domain"/>
</dbReference>
<dbReference type="GO" id="GO:0035438">
    <property type="term" value="F:cyclic-di-GMP binding"/>
    <property type="evidence" value="ECO:0007669"/>
    <property type="project" value="InterPro"/>
</dbReference>
<evidence type="ECO:0000313" key="3">
    <source>
        <dbReference type="Proteomes" id="UP000178481"/>
    </source>
</evidence>
<organism evidence="2 3">
    <name type="scientific">Candidatus Vogelbacteria bacterium RIFOXYD1_FULL_42_15</name>
    <dbReference type="NCBI Taxonomy" id="1802437"/>
    <lineage>
        <taxon>Bacteria</taxon>
        <taxon>Candidatus Vogeliibacteriota</taxon>
    </lineage>
</organism>
<dbReference type="Pfam" id="PF07238">
    <property type="entry name" value="PilZ"/>
    <property type="match status" value="1"/>
</dbReference>
<reference evidence="2 3" key="1">
    <citation type="journal article" date="2016" name="Nat. Commun.">
        <title>Thousands of microbial genomes shed light on interconnected biogeochemical processes in an aquifer system.</title>
        <authorList>
            <person name="Anantharaman K."/>
            <person name="Brown C.T."/>
            <person name="Hug L.A."/>
            <person name="Sharon I."/>
            <person name="Castelle C.J."/>
            <person name="Probst A.J."/>
            <person name="Thomas B.C."/>
            <person name="Singh A."/>
            <person name="Wilkins M.J."/>
            <person name="Karaoz U."/>
            <person name="Brodie E.L."/>
            <person name="Williams K.H."/>
            <person name="Hubbard S.S."/>
            <person name="Banfield J.F."/>
        </authorList>
    </citation>
    <scope>NUCLEOTIDE SEQUENCE [LARGE SCALE GENOMIC DNA]</scope>
</reference>